<organism evidence="1 2">
    <name type="scientific">Duganella phyllosphaerae</name>
    <dbReference type="NCBI Taxonomy" id="762836"/>
    <lineage>
        <taxon>Bacteria</taxon>
        <taxon>Pseudomonadati</taxon>
        <taxon>Pseudomonadota</taxon>
        <taxon>Betaproteobacteria</taxon>
        <taxon>Burkholderiales</taxon>
        <taxon>Oxalobacteraceae</taxon>
        <taxon>Telluria group</taxon>
        <taxon>Duganella</taxon>
    </lineage>
</organism>
<protein>
    <submittedName>
        <fullName evidence="1">Uncharacterized protein</fullName>
    </submittedName>
</protein>
<accession>A0A1E7W646</accession>
<dbReference type="EMBL" id="LROM01000152">
    <property type="protein sequence ID" value="OEZ91446.1"/>
    <property type="molecule type" value="Genomic_DNA"/>
</dbReference>
<evidence type="ECO:0000313" key="2">
    <source>
        <dbReference type="Proteomes" id="UP000175989"/>
    </source>
</evidence>
<dbReference type="PATRIC" id="fig|762836.4.peg.5198"/>
<sequence>MRVWVLKRREGGAYLPEPVRVGRTPAPFELLVVDVADQGKRRPAKVARLYAPGTKSIVAELASVQLLWLKGFEFVLHGVDVTGSERGPVHAAQSWMCKLDEPLHAVGYRMRGAFDRGRPLPHRQVMDRPSYINEGKLTVAGALDERLGRHATRAEFGTESRHAGTLLDCDLEWMSEERFQLSGFQHYEAYGDAPAQLLRQGWLIEFDIKTLEQIAYVRSFSKGLQGRG</sequence>
<proteinExistence type="predicted"/>
<evidence type="ECO:0000313" key="1">
    <source>
        <dbReference type="EMBL" id="OEZ91446.1"/>
    </source>
</evidence>
<comment type="caution">
    <text evidence="1">The sequence shown here is derived from an EMBL/GenBank/DDBJ whole genome shotgun (WGS) entry which is preliminary data.</text>
</comment>
<keyword evidence="2" id="KW-1185">Reference proteome</keyword>
<dbReference type="AlphaFoldDB" id="A0A1E7W646"/>
<reference evidence="2" key="1">
    <citation type="journal article" date="2016" name="Front. Microbiol.">
        <title>Molecular Keys to the Janthinobacterium and Duganella spp. Interaction with the Plant Pathogen Fusarium graminearum.</title>
        <authorList>
            <person name="Haack F.S."/>
            <person name="Poehlein A."/>
            <person name="Kroger C."/>
            <person name="Voigt C.A."/>
            <person name="Piepenbring M."/>
            <person name="Bode H.B."/>
            <person name="Daniel R."/>
            <person name="Schafer W."/>
            <person name="Streit W.R."/>
        </authorList>
    </citation>
    <scope>NUCLEOTIDE SEQUENCE [LARGE SCALE GENOMIC DNA]</scope>
    <source>
        <strain evidence="2">T54</strain>
    </source>
</reference>
<gene>
    <name evidence="1" type="ORF">DUPY_50580</name>
</gene>
<name>A0A1E7W646_9BURK</name>
<dbReference type="Proteomes" id="UP000175989">
    <property type="component" value="Unassembled WGS sequence"/>
</dbReference>